<keyword evidence="2" id="KW-1185">Reference proteome</keyword>
<dbReference type="InParanoid" id="A0A4Q1BU10"/>
<reference evidence="1 2" key="1">
    <citation type="submission" date="2016-06" db="EMBL/GenBank/DDBJ databases">
        <title>Evolution of pathogenesis and genome organization in the Tremellales.</title>
        <authorList>
            <person name="Cuomo C."/>
            <person name="Litvintseva A."/>
            <person name="Heitman J."/>
            <person name="Chen Y."/>
            <person name="Sun S."/>
            <person name="Springer D."/>
            <person name="Dromer F."/>
            <person name="Young S."/>
            <person name="Zeng Q."/>
            <person name="Chapman S."/>
            <person name="Gujja S."/>
            <person name="Saif S."/>
            <person name="Birren B."/>
        </authorList>
    </citation>
    <scope>NUCLEOTIDE SEQUENCE [LARGE SCALE GENOMIC DNA]</scope>
    <source>
        <strain evidence="1 2">ATCC 28783</strain>
    </source>
</reference>
<dbReference type="EMBL" id="SDIL01000007">
    <property type="protein sequence ID" value="RXK41579.1"/>
    <property type="molecule type" value="Genomic_DNA"/>
</dbReference>
<dbReference type="Proteomes" id="UP000289152">
    <property type="component" value="Unassembled WGS sequence"/>
</dbReference>
<sequence length="99" mass="11272">MSASAFGCTMRPRIGVDYKLQVDRWWRDEVNFDYGCRMPYLSNKAPGTSTEAESNPIANDATRYPVSLRRSFWLQLELIIDLKDQRDDGGFPGYSAADV</sequence>
<comment type="caution">
    <text evidence="1">The sequence shown here is derived from an EMBL/GenBank/DDBJ whole genome shotgun (WGS) entry which is preliminary data.</text>
</comment>
<protein>
    <submittedName>
        <fullName evidence="1">Uncharacterized protein</fullName>
    </submittedName>
</protein>
<accession>A0A4Q1BU10</accession>
<name>A0A4Q1BU10_TREME</name>
<dbReference type="AlphaFoldDB" id="A0A4Q1BU10"/>
<organism evidence="1 2">
    <name type="scientific">Tremella mesenterica</name>
    <name type="common">Jelly fungus</name>
    <dbReference type="NCBI Taxonomy" id="5217"/>
    <lineage>
        <taxon>Eukaryota</taxon>
        <taxon>Fungi</taxon>
        <taxon>Dikarya</taxon>
        <taxon>Basidiomycota</taxon>
        <taxon>Agaricomycotina</taxon>
        <taxon>Tremellomycetes</taxon>
        <taxon>Tremellales</taxon>
        <taxon>Tremellaceae</taxon>
        <taxon>Tremella</taxon>
    </lineage>
</organism>
<gene>
    <name evidence="1" type="ORF">M231_01078</name>
</gene>
<evidence type="ECO:0000313" key="2">
    <source>
        <dbReference type="Proteomes" id="UP000289152"/>
    </source>
</evidence>
<evidence type="ECO:0000313" key="1">
    <source>
        <dbReference type="EMBL" id="RXK41579.1"/>
    </source>
</evidence>
<proteinExistence type="predicted"/>